<evidence type="ECO:0008006" key="3">
    <source>
        <dbReference type="Google" id="ProtNLM"/>
    </source>
</evidence>
<dbReference type="EMBL" id="JANVFS010000004">
    <property type="protein sequence ID" value="KAJ4493108.1"/>
    <property type="molecule type" value="Genomic_DNA"/>
</dbReference>
<dbReference type="AlphaFoldDB" id="A0A9W9AY83"/>
<evidence type="ECO:0000313" key="2">
    <source>
        <dbReference type="Proteomes" id="UP001150238"/>
    </source>
</evidence>
<dbReference type="InterPro" id="IPR029058">
    <property type="entry name" value="AB_hydrolase_fold"/>
</dbReference>
<dbReference type="Gene3D" id="3.40.50.1820">
    <property type="entry name" value="alpha/beta hydrolase"/>
    <property type="match status" value="1"/>
</dbReference>
<evidence type="ECO:0000313" key="1">
    <source>
        <dbReference type="EMBL" id="KAJ4493108.1"/>
    </source>
</evidence>
<reference evidence="1" key="1">
    <citation type="submission" date="2022-08" db="EMBL/GenBank/DDBJ databases">
        <authorList>
            <consortium name="DOE Joint Genome Institute"/>
            <person name="Min B."/>
            <person name="Riley R."/>
            <person name="Sierra-Patev S."/>
            <person name="Naranjo-Ortiz M."/>
            <person name="Looney B."/>
            <person name="Konkel Z."/>
            <person name="Slot J.C."/>
            <person name="Sakamoto Y."/>
            <person name="Steenwyk J.L."/>
            <person name="Rokas A."/>
            <person name="Carro J."/>
            <person name="Camarero S."/>
            <person name="Ferreira P."/>
            <person name="Molpeceres G."/>
            <person name="Ruiz-Duenas F.J."/>
            <person name="Serrano A."/>
            <person name="Henrissat B."/>
            <person name="Drula E."/>
            <person name="Hughes K.W."/>
            <person name="Mata J.L."/>
            <person name="Ishikawa N.K."/>
            <person name="Vargas-Isla R."/>
            <person name="Ushijima S."/>
            <person name="Smith C.A."/>
            <person name="Ahrendt S."/>
            <person name="Andreopoulos W."/>
            <person name="He G."/>
            <person name="Labutti K."/>
            <person name="Lipzen A."/>
            <person name="Ng V."/>
            <person name="Sandor L."/>
            <person name="Barry K."/>
            <person name="Martinez A.T."/>
            <person name="Xiao Y."/>
            <person name="Gibbons J.G."/>
            <person name="Terashima K."/>
            <person name="Hibbett D.S."/>
            <person name="Grigoriev I.V."/>
        </authorList>
    </citation>
    <scope>NUCLEOTIDE SEQUENCE</scope>
    <source>
        <strain evidence="1">Sp2 HRB7682 ss15</strain>
    </source>
</reference>
<name>A0A9W9AY83_9AGAR</name>
<organism evidence="1 2">
    <name type="scientific">Lentinula lateritia</name>
    <dbReference type="NCBI Taxonomy" id="40482"/>
    <lineage>
        <taxon>Eukaryota</taxon>
        <taxon>Fungi</taxon>
        <taxon>Dikarya</taxon>
        <taxon>Basidiomycota</taxon>
        <taxon>Agaricomycotina</taxon>
        <taxon>Agaricomycetes</taxon>
        <taxon>Agaricomycetidae</taxon>
        <taxon>Agaricales</taxon>
        <taxon>Marasmiineae</taxon>
        <taxon>Omphalotaceae</taxon>
        <taxon>Lentinula</taxon>
    </lineage>
</organism>
<protein>
    <recommendedName>
        <fullName evidence="3">Alpha/beta-hydrolase</fullName>
    </recommendedName>
</protein>
<gene>
    <name evidence="1" type="ORF">C8J55DRAFT_586279</name>
</gene>
<dbReference type="SUPFAM" id="SSF53474">
    <property type="entry name" value="alpha/beta-Hydrolases"/>
    <property type="match status" value="1"/>
</dbReference>
<accession>A0A9W9AY83</accession>
<sequence>MTNTNEGNLFVNQTDVFMDASTYAGQLFPKLGSKQKKRSTEAILWFGDYSQPTILICPSFYMLNAFREHGFNTFKAASTNSRSSVIPPAMHGMDISYYFPSTSPITFQNPRFSAAFSQSFLSFVISLDPHNKINPREDITPSWPMYPIADIGMVFNKTAVGNRNDVHPVQVDDGVLQRCSFRESLGALTGQ</sequence>
<dbReference type="Proteomes" id="UP001150238">
    <property type="component" value="Unassembled WGS sequence"/>
</dbReference>
<reference evidence="1" key="2">
    <citation type="journal article" date="2023" name="Proc. Natl. Acad. Sci. U.S.A.">
        <title>A global phylogenomic analysis of the shiitake genus Lentinula.</title>
        <authorList>
            <person name="Sierra-Patev S."/>
            <person name="Min B."/>
            <person name="Naranjo-Ortiz M."/>
            <person name="Looney B."/>
            <person name="Konkel Z."/>
            <person name="Slot J.C."/>
            <person name="Sakamoto Y."/>
            <person name="Steenwyk J.L."/>
            <person name="Rokas A."/>
            <person name="Carro J."/>
            <person name="Camarero S."/>
            <person name="Ferreira P."/>
            <person name="Molpeceres G."/>
            <person name="Ruiz-Duenas F.J."/>
            <person name="Serrano A."/>
            <person name="Henrissat B."/>
            <person name="Drula E."/>
            <person name="Hughes K.W."/>
            <person name="Mata J.L."/>
            <person name="Ishikawa N.K."/>
            <person name="Vargas-Isla R."/>
            <person name="Ushijima S."/>
            <person name="Smith C.A."/>
            <person name="Donoghue J."/>
            <person name="Ahrendt S."/>
            <person name="Andreopoulos W."/>
            <person name="He G."/>
            <person name="LaButti K."/>
            <person name="Lipzen A."/>
            <person name="Ng V."/>
            <person name="Riley R."/>
            <person name="Sandor L."/>
            <person name="Barry K."/>
            <person name="Martinez A.T."/>
            <person name="Xiao Y."/>
            <person name="Gibbons J.G."/>
            <person name="Terashima K."/>
            <person name="Grigoriev I.V."/>
            <person name="Hibbett D."/>
        </authorList>
    </citation>
    <scope>NUCLEOTIDE SEQUENCE</scope>
    <source>
        <strain evidence="1">Sp2 HRB7682 ss15</strain>
    </source>
</reference>
<comment type="caution">
    <text evidence="1">The sequence shown here is derived from an EMBL/GenBank/DDBJ whole genome shotgun (WGS) entry which is preliminary data.</text>
</comment>
<proteinExistence type="predicted"/>